<accession>A0ABS8ERK8</accession>
<feature type="transmembrane region" description="Helical" evidence="2">
    <location>
        <begin position="142"/>
        <end position="162"/>
    </location>
</feature>
<keyword evidence="4" id="KW-1185">Reference proteome</keyword>
<feature type="transmembrane region" description="Helical" evidence="2">
    <location>
        <begin position="86"/>
        <end position="106"/>
    </location>
</feature>
<protein>
    <submittedName>
        <fullName evidence="3">Uncharacterized protein</fullName>
    </submittedName>
</protein>
<dbReference type="EMBL" id="JAJEQE010000001">
    <property type="protein sequence ID" value="MCC2147797.1"/>
    <property type="molecule type" value="Genomic_DNA"/>
</dbReference>
<evidence type="ECO:0000256" key="1">
    <source>
        <dbReference type="SAM" id="MobiDB-lite"/>
    </source>
</evidence>
<name>A0ABS8ERK8_9FIRM</name>
<keyword evidence="2" id="KW-1133">Transmembrane helix</keyword>
<feature type="transmembrane region" description="Helical" evidence="2">
    <location>
        <begin position="196"/>
        <end position="213"/>
    </location>
</feature>
<comment type="caution">
    <text evidence="3">The sequence shown here is derived from an EMBL/GenBank/DDBJ whole genome shotgun (WGS) entry which is preliminary data.</text>
</comment>
<gene>
    <name evidence="3" type="ORF">LKD42_00790</name>
</gene>
<evidence type="ECO:0000313" key="4">
    <source>
        <dbReference type="Proteomes" id="UP001299235"/>
    </source>
</evidence>
<dbReference type="RefSeq" id="WP_248834522.1">
    <property type="nucleotide sequence ID" value="NZ_JAJEQE010000001.1"/>
</dbReference>
<organism evidence="3 4">
    <name type="scientific">Hominisplanchenecus faecis</name>
    <dbReference type="NCBI Taxonomy" id="2885351"/>
    <lineage>
        <taxon>Bacteria</taxon>
        <taxon>Bacillati</taxon>
        <taxon>Bacillota</taxon>
        <taxon>Clostridia</taxon>
        <taxon>Lachnospirales</taxon>
        <taxon>Lachnospiraceae</taxon>
        <taxon>Hominisplanchenecus</taxon>
    </lineage>
</organism>
<reference evidence="3 4" key="1">
    <citation type="submission" date="2021-10" db="EMBL/GenBank/DDBJ databases">
        <title>Anaerobic single-cell dispensing facilitates the cultivation of human gut bacteria.</title>
        <authorList>
            <person name="Afrizal A."/>
        </authorList>
    </citation>
    <scope>NUCLEOTIDE SEQUENCE [LARGE SCALE GENOMIC DNA]</scope>
    <source>
        <strain evidence="3 4">CLA-AA-H246</strain>
    </source>
</reference>
<feature type="transmembrane region" description="Helical" evidence="2">
    <location>
        <begin position="51"/>
        <end position="79"/>
    </location>
</feature>
<dbReference type="Proteomes" id="UP001299235">
    <property type="component" value="Unassembled WGS sequence"/>
</dbReference>
<evidence type="ECO:0000313" key="3">
    <source>
        <dbReference type="EMBL" id="MCC2147797.1"/>
    </source>
</evidence>
<feature type="transmembrane region" description="Helical" evidence="2">
    <location>
        <begin position="21"/>
        <end position="39"/>
    </location>
</feature>
<feature type="transmembrane region" description="Helical" evidence="2">
    <location>
        <begin position="112"/>
        <end position="135"/>
    </location>
</feature>
<keyword evidence="2" id="KW-0472">Membrane</keyword>
<evidence type="ECO:0000256" key="2">
    <source>
        <dbReference type="SAM" id="Phobius"/>
    </source>
</evidence>
<feature type="region of interest" description="Disordered" evidence="1">
    <location>
        <begin position="302"/>
        <end position="330"/>
    </location>
</feature>
<feature type="compositionally biased region" description="Basic and acidic residues" evidence="1">
    <location>
        <begin position="310"/>
        <end position="330"/>
    </location>
</feature>
<proteinExistence type="predicted"/>
<feature type="transmembrane region" description="Helical" evidence="2">
    <location>
        <begin position="225"/>
        <end position="244"/>
    </location>
</feature>
<feature type="transmembrane region" description="Helical" evidence="2">
    <location>
        <begin position="250"/>
        <end position="272"/>
    </location>
</feature>
<keyword evidence="2" id="KW-0812">Transmembrane</keyword>
<sequence>MKGIYNIRTLFEKYYSEYGNYIDAAAKFVTALILFMQINGRIGGKSIFGNIFVELILALVCAILPPNVMIVLAFVAALLQFASVSIASLAVGGGVLLAVLLLYFAFASRQAWAMLLTILGLFFHVPCIVPISFGLMGSTMSAAGMAAGTVFYYTLLTIGKLGGASVDLAMAKQSTAEKILAELQTMIDTLLSEQEMILMLVVLLAVFAVVFLARRMAMKHAWKVAIAAGTVIYLVLMMAGYMMLHLEIGILWILIGTLISAAVAFLLEQLFFNLDYRKIENLQFEDNDYYYYVKAVPKRHRNDEDSQEMEAGRIDRKGREHHDGHETIHS</sequence>